<dbReference type="InterPro" id="IPR037523">
    <property type="entry name" value="VOC_core"/>
</dbReference>
<keyword evidence="3" id="KW-1185">Reference proteome</keyword>
<feature type="domain" description="VOC" evidence="1">
    <location>
        <begin position="139"/>
        <end position="251"/>
    </location>
</feature>
<evidence type="ECO:0000313" key="2">
    <source>
        <dbReference type="EMBL" id="NEK59103.1"/>
    </source>
</evidence>
<evidence type="ECO:0000259" key="1">
    <source>
        <dbReference type="PROSITE" id="PS51819"/>
    </source>
</evidence>
<dbReference type="PANTHER" id="PTHR33993">
    <property type="entry name" value="GLYOXALASE-RELATED"/>
    <property type="match status" value="1"/>
</dbReference>
<dbReference type="InterPro" id="IPR052164">
    <property type="entry name" value="Anthracycline_SecMetBiosynth"/>
</dbReference>
<evidence type="ECO:0000313" key="3">
    <source>
        <dbReference type="Proteomes" id="UP000470246"/>
    </source>
</evidence>
<dbReference type="PROSITE" id="PS51819">
    <property type="entry name" value="VOC"/>
    <property type="match status" value="2"/>
</dbReference>
<sequence>MPTRDTPWPAGTPCWVDYGAADVDAAKEFYGQLLGWEYSGGDPEFGGYLNASRNGRAASGLGPLTGEGDSPAWTTYFATDDAAATADRIRGAGGQVVVEPMEVGPMGTMVIAVDPQGNAFGLWQGGSHTGAQVYGEPGAYVWNEAAVEDTEAARAFYSAVFGFTYEAVTMEGETDYTTFSTGGDPLGGLGGVHPGLPKGWTTCFGVASTDESVAAVQAAGGKVLLPAEDTEFGRFAVLEDPWGAPFSVMEVPAAG</sequence>
<feature type="domain" description="VOC" evidence="1">
    <location>
        <begin position="12"/>
        <end position="125"/>
    </location>
</feature>
<dbReference type="AlphaFoldDB" id="A0A7K3W422"/>
<dbReference type="SUPFAM" id="SSF54593">
    <property type="entry name" value="Glyoxalase/Bleomycin resistance protein/Dihydroxybiphenyl dioxygenase"/>
    <property type="match status" value="2"/>
</dbReference>
<dbReference type="PANTHER" id="PTHR33993:SF10">
    <property type="entry name" value="CONSERVED PROTEIN"/>
    <property type="match status" value="1"/>
</dbReference>
<dbReference type="CDD" id="cd07247">
    <property type="entry name" value="SgaA_N_like"/>
    <property type="match status" value="2"/>
</dbReference>
<reference evidence="2 3" key="1">
    <citation type="submission" date="2020-02" db="EMBL/GenBank/DDBJ databases">
        <title>Geodermatophilus sabuli CPCC 205279 I12A-02694.</title>
        <authorList>
            <person name="Jiang Z."/>
        </authorList>
    </citation>
    <scope>NUCLEOTIDE SEQUENCE [LARGE SCALE GENOMIC DNA]</scope>
    <source>
        <strain evidence="2 3">I12A-02694</strain>
    </source>
</reference>
<dbReference type="Proteomes" id="UP000470246">
    <property type="component" value="Unassembled WGS sequence"/>
</dbReference>
<dbReference type="InterPro" id="IPR004360">
    <property type="entry name" value="Glyas_Fos-R_dOase_dom"/>
</dbReference>
<organism evidence="2 3">
    <name type="scientific">Geodermatophilus sabuli</name>
    <dbReference type="NCBI Taxonomy" id="1564158"/>
    <lineage>
        <taxon>Bacteria</taxon>
        <taxon>Bacillati</taxon>
        <taxon>Actinomycetota</taxon>
        <taxon>Actinomycetes</taxon>
        <taxon>Geodermatophilales</taxon>
        <taxon>Geodermatophilaceae</taxon>
        <taxon>Geodermatophilus</taxon>
    </lineage>
</organism>
<protein>
    <submittedName>
        <fullName evidence="2">VOC family protein</fullName>
    </submittedName>
</protein>
<dbReference type="InterPro" id="IPR029068">
    <property type="entry name" value="Glyas_Bleomycin-R_OHBP_Dase"/>
</dbReference>
<dbReference type="Gene3D" id="3.10.180.10">
    <property type="entry name" value="2,3-Dihydroxybiphenyl 1,2-Dioxygenase, domain 1"/>
    <property type="match status" value="2"/>
</dbReference>
<dbReference type="Pfam" id="PF00903">
    <property type="entry name" value="Glyoxalase"/>
    <property type="match status" value="2"/>
</dbReference>
<gene>
    <name evidence="2" type="ORF">GCU56_14650</name>
</gene>
<accession>A0A7K3W422</accession>
<comment type="caution">
    <text evidence="2">The sequence shown here is derived from an EMBL/GenBank/DDBJ whole genome shotgun (WGS) entry which is preliminary data.</text>
</comment>
<proteinExistence type="predicted"/>
<dbReference type="EMBL" id="JAAGWF010000015">
    <property type="protein sequence ID" value="NEK59103.1"/>
    <property type="molecule type" value="Genomic_DNA"/>
</dbReference>
<dbReference type="RefSeq" id="WP_163482461.1">
    <property type="nucleotide sequence ID" value="NZ_JAAGWF010000015.1"/>
</dbReference>
<name>A0A7K3W422_9ACTN</name>